<evidence type="ECO:0000256" key="5">
    <source>
        <dbReference type="ARBA" id="ARBA00022989"/>
    </source>
</evidence>
<dbReference type="Proteomes" id="UP000469185">
    <property type="component" value="Unassembled WGS sequence"/>
</dbReference>
<evidence type="ECO:0000256" key="1">
    <source>
        <dbReference type="ARBA" id="ARBA00004651"/>
    </source>
</evidence>
<dbReference type="PANTHER" id="PTHR43163">
    <property type="entry name" value="DIPEPTIDE TRANSPORT SYSTEM PERMEASE PROTEIN DPPB-RELATED"/>
    <property type="match status" value="1"/>
</dbReference>
<keyword evidence="2 7" id="KW-0813">Transport</keyword>
<protein>
    <submittedName>
        <fullName evidence="9">ABC transporter permease</fullName>
    </submittedName>
</protein>
<feature type="transmembrane region" description="Helical" evidence="7">
    <location>
        <begin position="243"/>
        <end position="268"/>
    </location>
</feature>
<name>A0A6N9YSJ6_9ACTN</name>
<dbReference type="GO" id="GO:0055085">
    <property type="term" value="P:transmembrane transport"/>
    <property type="evidence" value="ECO:0007669"/>
    <property type="project" value="InterPro"/>
</dbReference>
<dbReference type="InterPro" id="IPR045621">
    <property type="entry name" value="BPD_transp_1_N"/>
</dbReference>
<proteinExistence type="inferred from homology"/>
<feature type="transmembrane region" description="Helical" evidence="7">
    <location>
        <begin position="138"/>
        <end position="165"/>
    </location>
</feature>
<dbReference type="AlphaFoldDB" id="A0A6N9YSJ6"/>
<feature type="domain" description="ABC transmembrane type-1" evidence="8">
    <location>
        <begin position="99"/>
        <end position="311"/>
    </location>
</feature>
<dbReference type="EMBL" id="JAAGOB010000014">
    <property type="protein sequence ID" value="NED97925.1"/>
    <property type="molecule type" value="Genomic_DNA"/>
</dbReference>
<dbReference type="Pfam" id="PF00528">
    <property type="entry name" value="BPD_transp_1"/>
    <property type="match status" value="1"/>
</dbReference>
<dbReference type="SUPFAM" id="SSF161098">
    <property type="entry name" value="MetI-like"/>
    <property type="match status" value="1"/>
</dbReference>
<dbReference type="Pfam" id="PF19300">
    <property type="entry name" value="BPD_transp_1_N"/>
    <property type="match status" value="1"/>
</dbReference>
<dbReference type="CDD" id="cd06261">
    <property type="entry name" value="TM_PBP2"/>
    <property type="match status" value="1"/>
</dbReference>
<feature type="transmembrane region" description="Helical" evidence="7">
    <location>
        <begin position="105"/>
        <end position="126"/>
    </location>
</feature>
<evidence type="ECO:0000259" key="8">
    <source>
        <dbReference type="PROSITE" id="PS50928"/>
    </source>
</evidence>
<evidence type="ECO:0000256" key="6">
    <source>
        <dbReference type="ARBA" id="ARBA00023136"/>
    </source>
</evidence>
<keyword evidence="4 7" id="KW-0812">Transmembrane</keyword>
<dbReference type="PANTHER" id="PTHR43163:SF6">
    <property type="entry name" value="DIPEPTIDE TRANSPORT SYSTEM PERMEASE PROTEIN DPPB-RELATED"/>
    <property type="match status" value="1"/>
</dbReference>
<keyword evidence="5 7" id="KW-1133">Transmembrane helix</keyword>
<evidence type="ECO:0000256" key="3">
    <source>
        <dbReference type="ARBA" id="ARBA00022475"/>
    </source>
</evidence>
<feature type="transmembrane region" description="Helical" evidence="7">
    <location>
        <begin position="185"/>
        <end position="204"/>
    </location>
</feature>
<comment type="similarity">
    <text evidence="7">Belongs to the binding-protein-dependent transport system permease family.</text>
</comment>
<evidence type="ECO:0000256" key="7">
    <source>
        <dbReference type="RuleBase" id="RU363032"/>
    </source>
</evidence>
<feature type="transmembrane region" description="Helical" evidence="7">
    <location>
        <begin position="288"/>
        <end position="314"/>
    </location>
</feature>
<dbReference type="InterPro" id="IPR000515">
    <property type="entry name" value="MetI-like"/>
</dbReference>
<dbReference type="PROSITE" id="PS50928">
    <property type="entry name" value="ABC_TM1"/>
    <property type="match status" value="1"/>
</dbReference>
<dbReference type="RefSeq" id="WP_163820712.1">
    <property type="nucleotide sequence ID" value="NZ_JAAGOB010000014.1"/>
</dbReference>
<keyword evidence="3" id="KW-1003">Cell membrane</keyword>
<dbReference type="Gene3D" id="1.10.3720.10">
    <property type="entry name" value="MetI-like"/>
    <property type="match status" value="1"/>
</dbReference>
<evidence type="ECO:0000313" key="10">
    <source>
        <dbReference type="Proteomes" id="UP000469185"/>
    </source>
</evidence>
<comment type="caution">
    <text evidence="9">The sequence shown here is derived from an EMBL/GenBank/DDBJ whole genome shotgun (WGS) entry which is preliminary data.</text>
</comment>
<evidence type="ECO:0000256" key="2">
    <source>
        <dbReference type="ARBA" id="ARBA00022448"/>
    </source>
</evidence>
<comment type="subcellular location">
    <subcellularLocation>
        <location evidence="1 7">Cell membrane</location>
        <topology evidence="1 7">Multi-pass membrane protein</topology>
    </subcellularLocation>
</comment>
<evidence type="ECO:0000256" key="4">
    <source>
        <dbReference type="ARBA" id="ARBA00022692"/>
    </source>
</evidence>
<reference evidence="9 10" key="1">
    <citation type="submission" date="2020-02" db="EMBL/GenBank/DDBJ databases">
        <authorList>
            <person name="Li X.-J."/>
            <person name="Feng X.-M."/>
        </authorList>
    </citation>
    <scope>NUCLEOTIDE SEQUENCE [LARGE SCALE GENOMIC DNA]</scope>
    <source>
        <strain evidence="9 10">CGMCC 4.7225</strain>
    </source>
</reference>
<organism evidence="9 10">
    <name type="scientific">Phytoactinopolyspora alkaliphila</name>
    <dbReference type="NCBI Taxonomy" id="1783498"/>
    <lineage>
        <taxon>Bacteria</taxon>
        <taxon>Bacillati</taxon>
        <taxon>Actinomycetota</taxon>
        <taxon>Actinomycetes</taxon>
        <taxon>Jiangellales</taxon>
        <taxon>Jiangellaceae</taxon>
        <taxon>Phytoactinopolyspora</taxon>
    </lineage>
</organism>
<dbReference type="InterPro" id="IPR035906">
    <property type="entry name" value="MetI-like_sf"/>
</dbReference>
<feature type="transmembrane region" description="Helical" evidence="7">
    <location>
        <begin position="9"/>
        <end position="30"/>
    </location>
</feature>
<sequence length="320" mass="34536">MLRYTTRRVLISVPVLFGILLLSFVFVQMLPGDPMRALMSPEEAAAASPEYLKRRRAELGLDGTIWAQYVAWIREVLGGNLGYSFHRRDSVIEIIGERIGATSMLVGASVAIALPLGVVMGVLAALKKNSAFDYASAGVSMFAISIPSFFLGLSAIYIFSLRLGILPSGGMRTFANDNNTVVDTMHHLLLPACVLAAVLVGPYVRFTRQSMLEVLHQDHLVTARAKGVSTAGTVVRHGLRNALVPLTTVLAIQVPALLAGTVVIETIFAWPGVGRLVLEAITSRDYPVIIGVVLMSAVLVMLFNLFADLLAAVLDPRIRI</sequence>
<keyword evidence="10" id="KW-1185">Reference proteome</keyword>
<evidence type="ECO:0000313" key="9">
    <source>
        <dbReference type="EMBL" id="NED97925.1"/>
    </source>
</evidence>
<dbReference type="GO" id="GO:0005886">
    <property type="term" value="C:plasma membrane"/>
    <property type="evidence" value="ECO:0007669"/>
    <property type="project" value="UniProtKB-SubCell"/>
</dbReference>
<accession>A0A6N9YSJ6</accession>
<gene>
    <name evidence="9" type="ORF">G1H11_21740</name>
</gene>
<keyword evidence="6 7" id="KW-0472">Membrane</keyword>